<reference evidence="1" key="1">
    <citation type="submission" date="2020-08" db="EMBL/GenBank/DDBJ databases">
        <title>Multicomponent nature underlies the extraordinary mechanical properties of spider dragline silk.</title>
        <authorList>
            <person name="Kono N."/>
            <person name="Nakamura H."/>
            <person name="Mori M."/>
            <person name="Yoshida Y."/>
            <person name="Ohtoshi R."/>
            <person name="Malay A.D."/>
            <person name="Moran D.A.P."/>
            <person name="Tomita M."/>
            <person name="Numata K."/>
            <person name="Arakawa K."/>
        </authorList>
    </citation>
    <scope>NUCLEOTIDE SEQUENCE</scope>
</reference>
<sequence length="132" mass="15436">MEICNHSSRKELKYNRLILILIRIFQNAARISYQPPLPGRDVIRQPHLRRRRFCMPVIKRYQGKTKPRESPVQTPRKNYLLQHCDKIANNSPGLDRFSSAEGKGWRGCSPISVFVSLTSSGSFYLRIKQCYR</sequence>
<protein>
    <submittedName>
        <fullName evidence="1">Uncharacterized protein</fullName>
    </submittedName>
</protein>
<accession>A0A8X6PKU3</accession>
<evidence type="ECO:0000313" key="2">
    <source>
        <dbReference type="Proteomes" id="UP000887013"/>
    </source>
</evidence>
<comment type="caution">
    <text evidence="1">The sequence shown here is derived from an EMBL/GenBank/DDBJ whole genome shotgun (WGS) entry which is preliminary data.</text>
</comment>
<dbReference type="AlphaFoldDB" id="A0A8X6PKU3"/>
<dbReference type="Proteomes" id="UP000887013">
    <property type="component" value="Unassembled WGS sequence"/>
</dbReference>
<keyword evidence="2" id="KW-1185">Reference proteome</keyword>
<organism evidence="1 2">
    <name type="scientific">Nephila pilipes</name>
    <name type="common">Giant wood spider</name>
    <name type="synonym">Nephila maculata</name>
    <dbReference type="NCBI Taxonomy" id="299642"/>
    <lineage>
        <taxon>Eukaryota</taxon>
        <taxon>Metazoa</taxon>
        <taxon>Ecdysozoa</taxon>
        <taxon>Arthropoda</taxon>
        <taxon>Chelicerata</taxon>
        <taxon>Arachnida</taxon>
        <taxon>Araneae</taxon>
        <taxon>Araneomorphae</taxon>
        <taxon>Entelegynae</taxon>
        <taxon>Araneoidea</taxon>
        <taxon>Nephilidae</taxon>
        <taxon>Nephila</taxon>
    </lineage>
</organism>
<evidence type="ECO:0000313" key="1">
    <source>
        <dbReference type="EMBL" id="GFT72754.1"/>
    </source>
</evidence>
<proteinExistence type="predicted"/>
<gene>
    <name evidence="1" type="ORF">NPIL_248191</name>
</gene>
<name>A0A8X6PKU3_NEPPI</name>
<dbReference type="EMBL" id="BMAW01116919">
    <property type="protein sequence ID" value="GFT72754.1"/>
    <property type="molecule type" value="Genomic_DNA"/>
</dbReference>